<gene>
    <name evidence="2" type="ordered locus">Os01g0945650</name>
    <name evidence="2" type="ORF">OSNPB_010945650</name>
</gene>
<organism evidence="2 3">
    <name type="scientific">Oryza sativa subsp. japonica</name>
    <name type="common">Rice</name>
    <dbReference type="NCBI Taxonomy" id="39947"/>
    <lineage>
        <taxon>Eukaryota</taxon>
        <taxon>Viridiplantae</taxon>
        <taxon>Streptophyta</taxon>
        <taxon>Embryophyta</taxon>
        <taxon>Tracheophyta</taxon>
        <taxon>Spermatophyta</taxon>
        <taxon>Magnoliopsida</taxon>
        <taxon>Liliopsida</taxon>
        <taxon>Poales</taxon>
        <taxon>Poaceae</taxon>
        <taxon>BOP clade</taxon>
        <taxon>Oryzoideae</taxon>
        <taxon>Oryzeae</taxon>
        <taxon>Oryzinae</taxon>
        <taxon>Oryza</taxon>
        <taxon>Oryza sativa</taxon>
    </lineage>
</organism>
<feature type="region of interest" description="Disordered" evidence="1">
    <location>
        <begin position="103"/>
        <end position="139"/>
    </location>
</feature>
<dbReference type="InParanoid" id="A0A0P0VCT1"/>
<dbReference type="EMBL" id="AP014957">
    <property type="protein sequence ID" value="BAS76195.1"/>
    <property type="molecule type" value="Genomic_DNA"/>
</dbReference>
<dbReference type="PaxDb" id="39947-A0A0P0VCT1"/>
<sequence>MYALSWMPAPFSALKWVKMNSGLTLSLATAGIKIVSTNSTCNVPESSKLAKPGEPSYGKAVDEAVQDEDGRVDGQHDVLGRHVAAAVGASRGKQDDHLEKLRQREIHARRASPLEDQAHQPVTQEARGAHSFPASLALQ</sequence>
<reference evidence="3" key="1">
    <citation type="journal article" date="2005" name="Nature">
        <title>The map-based sequence of the rice genome.</title>
        <authorList>
            <consortium name="International rice genome sequencing project (IRGSP)"/>
            <person name="Matsumoto T."/>
            <person name="Wu J."/>
            <person name="Kanamori H."/>
            <person name="Katayose Y."/>
            <person name="Fujisawa M."/>
            <person name="Namiki N."/>
            <person name="Mizuno H."/>
            <person name="Yamamoto K."/>
            <person name="Antonio B.A."/>
            <person name="Baba T."/>
            <person name="Sakata K."/>
            <person name="Nagamura Y."/>
            <person name="Aoki H."/>
            <person name="Arikawa K."/>
            <person name="Arita K."/>
            <person name="Bito T."/>
            <person name="Chiden Y."/>
            <person name="Fujitsuka N."/>
            <person name="Fukunaka R."/>
            <person name="Hamada M."/>
            <person name="Harada C."/>
            <person name="Hayashi A."/>
            <person name="Hijishita S."/>
            <person name="Honda M."/>
            <person name="Hosokawa S."/>
            <person name="Ichikawa Y."/>
            <person name="Idonuma A."/>
            <person name="Iijima M."/>
            <person name="Ikeda M."/>
            <person name="Ikeno M."/>
            <person name="Ito K."/>
            <person name="Ito S."/>
            <person name="Ito T."/>
            <person name="Ito Y."/>
            <person name="Ito Y."/>
            <person name="Iwabuchi A."/>
            <person name="Kamiya K."/>
            <person name="Karasawa W."/>
            <person name="Kurita K."/>
            <person name="Katagiri S."/>
            <person name="Kikuta A."/>
            <person name="Kobayashi H."/>
            <person name="Kobayashi N."/>
            <person name="Machita K."/>
            <person name="Maehara T."/>
            <person name="Masukawa M."/>
            <person name="Mizubayashi T."/>
            <person name="Mukai Y."/>
            <person name="Nagasaki H."/>
            <person name="Nagata Y."/>
            <person name="Naito S."/>
            <person name="Nakashima M."/>
            <person name="Nakama Y."/>
            <person name="Nakamichi Y."/>
            <person name="Nakamura M."/>
            <person name="Meguro A."/>
            <person name="Negishi M."/>
            <person name="Ohta I."/>
            <person name="Ohta T."/>
            <person name="Okamoto M."/>
            <person name="Ono N."/>
            <person name="Saji S."/>
            <person name="Sakaguchi M."/>
            <person name="Sakai K."/>
            <person name="Shibata M."/>
            <person name="Shimokawa T."/>
            <person name="Song J."/>
            <person name="Takazaki Y."/>
            <person name="Terasawa K."/>
            <person name="Tsugane M."/>
            <person name="Tsuji K."/>
            <person name="Ueda S."/>
            <person name="Waki K."/>
            <person name="Yamagata H."/>
            <person name="Yamamoto M."/>
            <person name="Yamamoto S."/>
            <person name="Yamane H."/>
            <person name="Yoshiki S."/>
            <person name="Yoshihara R."/>
            <person name="Yukawa K."/>
            <person name="Zhong H."/>
            <person name="Yano M."/>
            <person name="Yuan Q."/>
            <person name="Ouyang S."/>
            <person name="Liu J."/>
            <person name="Jones K.M."/>
            <person name="Gansberger K."/>
            <person name="Moffat K."/>
            <person name="Hill J."/>
            <person name="Bera J."/>
            <person name="Fadrosh D."/>
            <person name="Jin S."/>
            <person name="Johri S."/>
            <person name="Kim M."/>
            <person name="Overton L."/>
            <person name="Reardon M."/>
            <person name="Tsitrin T."/>
            <person name="Vuong H."/>
            <person name="Weaver B."/>
            <person name="Ciecko A."/>
            <person name="Tallon L."/>
            <person name="Jackson J."/>
            <person name="Pai G."/>
            <person name="Aken S.V."/>
            <person name="Utterback T."/>
            <person name="Reidmuller S."/>
            <person name="Feldblyum T."/>
            <person name="Hsiao J."/>
            <person name="Zismann V."/>
            <person name="Iobst S."/>
            <person name="de Vazeille A.R."/>
            <person name="Buell C.R."/>
            <person name="Ying K."/>
            <person name="Li Y."/>
            <person name="Lu T."/>
            <person name="Huang Y."/>
            <person name="Zhao Q."/>
            <person name="Feng Q."/>
            <person name="Zhang L."/>
            <person name="Zhu J."/>
            <person name="Weng Q."/>
            <person name="Mu J."/>
            <person name="Lu Y."/>
            <person name="Fan D."/>
            <person name="Liu Y."/>
            <person name="Guan J."/>
            <person name="Zhang Y."/>
            <person name="Yu S."/>
            <person name="Liu X."/>
            <person name="Zhang Y."/>
            <person name="Hong G."/>
            <person name="Han B."/>
            <person name="Choisne N."/>
            <person name="Demange N."/>
            <person name="Orjeda G."/>
            <person name="Samain S."/>
            <person name="Cattolico L."/>
            <person name="Pelletier E."/>
            <person name="Couloux A."/>
            <person name="Segurens B."/>
            <person name="Wincker P."/>
            <person name="D'Hont A."/>
            <person name="Scarpelli C."/>
            <person name="Weissenbach J."/>
            <person name="Salanoubat M."/>
            <person name="Quetier F."/>
            <person name="Yu Y."/>
            <person name="Kim H.R."/>
            <person name="Rambo T."/>
            <person name="Currie J."/>
            <person name="Collura K."/>
            <person name="Luo M."/>
            <person name="Yang T."/>
            <person name="Ammiraju J.S.S."/>
            <person name="Engler F."/>
            <person name="Soderlund C."/>
            <person name="Wing R.A."/>
            <person name="Palmer L.E."/>
            <person name="de la Bastide M."/>
            <person name="Spiegel L."/>
            <person name="Nascimento L."/>
            <person name="Zutavern T."/>
            <person name="O'Shaughnessy A."/>
            <person name="Dike S."/>
            <person name="Dedhia N."/>
            <person name="Preston R."/>
            <person name="Balija V."/>
            <person name="McCombie W.R."/>
            <person name="Chow T."/>
            <person name="Chen H."/>
            <person name="Chung M."/>
            <person name="Chen C."/>
            <person name="Shaw J."/>
            <person name="Wu H."/>
            <person name="Hsiao K."/>
            <person name="Chao Y."/>
            <person name="Chu M."/>
            <person name="Cheng C."/>
            <person name="Hour A."/>
            <person name="Lee P."/>
            <person name="Lin S."/>
            <person name="Lin Y."/>
            <person name="Liou J."/>
            <person name="Liu S."/>
            <person name="Hsing Y."/>
            <person name="Raghuvanshi S."/>
            <person name="Mohanty A."/>
            <person name="Bharti A.K."/>
            <person name="Gaur A."/>
            <person name="Gupta V."/>
            <person name="Kumar D."/>
            <person name="Ravi V."/>
            <person name="Vij S."/>
            <person name="Kapur A."/>
            <person name="Khurana P."/>
            <person name="Khurana P."/>
            <person name="Khurana J.P."/>
            <person name="Tyagi A.K."/>
            <person name="Gaikwad K."/>
            <person name="Singh A."/>
            <person name="Dalal V."/>
            <person name="Srivastava S."/>
            <person name="Dixit A."/>
            <person name="Pal A.K."/>
            <person name="Ghazi I.A."/>
            <person name="Yadav M."/>
            <person name="Pandit A."/>
            <person name="Bhargava A."/>
            <person name="Sureshbabu K."/>
            <person name="Batra K."/>
            <person name="Sharma T.R."/>
            <person name="Mohapatra T."/>
            <person name="Singh N.K."/>
            <person name="Messing J."/>
            <person name="Nelson A.B."/>
            <person name="Fuks G."/>
            <person name="Kavchok S."/>
            <person name="Keizer G."/>
            <person name="Linton E."/>
            <person name="Llaca V."/>
            <person name="Song R."/>
            <person name="Tanyolac B."/>
            <person name="Young S."/>
            <person name="Ho-Il K."/>
            <person name="Hahn J.H."/>
            <person name="Sangsakoo G."/>
            <person name="Vanavichit A."/>
            <person name="de Mattos Luiz.A.T."/>
            <person name="Zimmer P.D."/>
            <person name="Malone G."/>
            <person name="Dellagostin O."/>
            <person name="de Oliveira A.C."/>
            <person name="Bevan M."/>
            <person name="Bancroft I."/>
            <person name="Minx P."/>
            <person name="Cordum H."/>
            <person name="Wilson R."/>
            <person name="Cheng Z."/>
            <person name="Jin W."/>
            <person name="Jiang J."/>
            <person name="Leong S.A."/>
            <person name="Iwama H."/>
            <person name="Gojobori T."/>
            <person name="Itoh T."/>
            <person name="Niimura Y."/>
            <person name="Fujii Y."/>
            <person name="Habara T."/>
            <person name="Sakai H."/>
            <person name="Sato Y."/>
            <person name="Wilson G."/>
            <person name="Kumar K."/>
            <person name="McCouch S."/>
            <person name="Juretic N."/>
            <person name="Hoen D."/>
            <person name="Wright S."/>
            <person name="Bruskiewich R."/>
            <person name="Bureau T."/>
            <person name="Miyao A."/>
            <person name="Hirochika H."/>
            <person name="Nishikawa T."/>
            <person name="Kadowaki K."/>
            <person name="Sugiura M."/>
            <person name="Burr B."/>
            <person name="Sasaki T."/>
        </authorList>
    </citation>
    <scope>NUCLEOTIDE SEQUENCE [LARGE SCALE GENOMIC DNA]</scope>
    <source>
        <strain evidence="3">cv. Nipponbare</strain>
    </source>
</reference>
<evidence type="ECO:0000313" key="2">
    <source>
        <dbReference type="EMBL" id="BAS76195.1"/>
    </source>
</evidence>
<name>A0A0P0VCT1_ORYSJ</name>
<keyword evidence="3" id="KW-1185">Reference proteome</keyword>
<feature type="compositionally biased region" description="Basic and acidic residues" evidence="1">
    <location>
        <begin position="103"/>
        <end position="118"/>
    </location>
</feature>
<accession>A0A0P0VCT1</accession>
<dbReference type="AlphaFoldDB" id="A0A0P0VCT1"/>
<dbReference type="eggNOG" id="ENOG502R7DD">
    <property type="taxonomic scope" value="Eukaryota"/>
</dbReference>
<dbReference type="Proteomes" id="UP000059680">
    <property type="component" value="Chromosome 1"/>
</dbReference>
<dbReference type="Gramene" id="Os01t0945650-00">
    <property type="protein sequence ID" value="Os01t0945650-00"/>
    <property type="gene ID" value="Os01g0945650"/>
</dbReference>
<evidence type="ECO:0000313" key="3">
    <source>
        <dbReference type="Proteomes" id="UP000059680"/>
    </source>
</evidence>
<evidence type="ECO:0000256" key="1">
    <source>
        <dbReference type="SAM" id="MobiDB-lite"/>
    </source>
</evidence>
<proteinExistence type="predicted"/>
<protein>
    <submittedName>
        <fullName evidence="2">Os01g0945650 protein</fullName>
    </submittedName>
</protein>
<reference evidence="2 3" key="3">
    <citation type="journal article" date="2013" name="Rice">
        <title>Improvement of the Oryza sativa Nipponbare reference genome using next generation sequence and optical map data.</title>
        <authorList>
            <person name="Kawahara Y."/>
            <person name="de la Bastide M."/>
            <person name="Hamilton J.P."/>
            <person name="Kanamori H."/>
            <person name="McCombie W.R."/>
            <person name="Ouyang S."/>
            <person name="Schwartz D.C."/>
            <person name="Tanaka T."/>
            <person name="Wu J."/>
            <person name="Zhou S."/>
            <person name="Childs K.L."/>
            <person name="Davidson R.M."/>
            <person name="Lin H."/>
            <person name="Quesada-Ocampo L."/>
            <person name="Vaillancourt B."/>
            <person name="Sakai H."/>
            <person name="Lee S.S."/>
            <person name="Kim J."/>
            <person name="Numa H."/>
            <person name="Itoh T."/>
            <person name="Buell C.R."/>
            <person name="Matsumoto T."/>
        </authorList>
    </citation>
    <scope>NUCLEOTIDE SEQUENCE [LARGE SCALE GENOMIC DNA]</scope>
    <source>
        <strain evidence="3">cv. Nipponbare</strain>
    </source>
</reference>
<reference evidence="2 3" key="2">
    <citation type="journal article" date="2013" name="Plant Cell Physiol.">
        <title>Rice Annotation Project Database (RAP-DB): an integrative and interactive database for rice genomics.</title>
        <authorList>
            <person name="Sakai H."/>
            <person name="Lee S.S."/>
            <person name="Tanaka T."/>
            <person name="Numa H."/>
            <person name="Kim J."/>
            <person name="Kawahara Y."/>
            <person name="Wakimoto H."/>
            <person name="Yang C.C."/>
            <person name="Iwamoto M."/>
            <person name="Abe T."/>
            <person name="Yamada Y."/>
            <person name="Muto A."/>
            <person name="Inokuchi H."/>
            <person name="Ikemura T."/>
            <person name="Matsumoto T."/>
            <person name="Sasaki T."/>
            <person name="Itoh T."/>
        </authorList>
    </citation>
    <scope>NUCLEOTIDE SEQUENCE [LARGE SCALE GENOMIC DNA]</scope>
    <source>
        <strain evidence="3">cv. Nipponbare</strain>
    </source>
</reference>